<dbReference type="InterPro" id="IPR035971">
    <property type="entry name" value="CBD_sf"/>
</dbReference>
<evidence type="ECO:0000259" key="8">
    <source>
        <dbReference type="PROSITE" id="PS51164"/>
    </source>
</evidence>
<evidence type="ECO:0000256" key="1">
    <source>
        <dbReference type="ARBA" id="ARBA00010790"/>
    </source>
</evidence>
<dbReference type="GO" id="GO:0050660">
    <property type="term" value="F:flavin adenine dinucleotide binding"/>
    <property type="evidence" value="ECO:0007669"/>
    <property type="project" value="InterPro"/>
</dbReference>
<evidence type="ECO:0000256" key="7">
    <source>
        <dbReference type="SAM" id="SignalP"/>
    </source>
</evidence>
<feature type="region of interest" description="Disordered" evidence="5">
    <location>
        <begin position="1414"/>
        <end position="1434"/>
    </location>
</feature>
<reference evidence="9 10" key="1">
    <citation type="submission" date="2018-10" db="EMBL/GenBank/DDBJ databases">
        <title>Fifty Aureobasidium pullulans genomes reveal a recombining polyextremotolerant generalist.</title>
        <authorList>
            <person name="Gostincar C."/>
            <person name="Turk M."/>
            <person name="Zajc J."/>
            <person name="Gunde-Cimerman N."/>
        </authorList>
    </citation>
    <scope>NUCLEOTIDE SEQUENCE [LARGE SCALE GENOMIC DNA]</scope>
    <source>
        <strain evidence="9 10">EXF-11318</strain>
    </source>
</reference>
<dbReference type="InterPro" id="IPR053208">
    <property type="entry name" value="GMC_Oxidoreductase_CD"/>
</dbReference>
<dbReference type="PROSITE" id="PS51164">
    <property type="entry name" value="CBM1_2"/>
    <property type="match status" value="1"/>
</dbReference>
<dbReference type="Proteomes" id="UP000308014">
    <property type="component" value="Unassembled WGS sequence"/>
</dbReference>
<feature type="domain" description="CBM1" evidence="8">
    <location>
        <begin position="845"/>
        <end position="883"/>
    </location>
</feature>
<keyword evidence="3" id="KW-0539">Nucleus</keyword>
<dbReference type="GO" id="GO:0008270">
    <property type="term" value="F:zinc ion binding"/>
    <property type="evidence" value="ECO:0007669"/>
    <property type="project" value="InterPro"/>
</dbReference>
<dbReference type="GO" id="GO:0030248">
    <property type="term" value="F:cellulose binding"/>
    <property type="evidence" value="ECO:0007669"/>
    <property type="project" value="InterPro"/>
</dbReference>
<keyword evidence="6" id="KW-0812">Transmembrane</keyword>
<organism evidence="9 10">
    <name type="scientific">Aureobasidium pullulans</name>
    <name type="common">Black yeast</name>
    <name type="synonym">Pullularia pullulans</name>
    <dbReference type="NCBI Taxonomy" id="5580"/>
    <lineage>
        <taxon>Eukaryota</taxon>
        <taxon>Fungi</taxon>
        <taxon>Dikarya</taxon>
        <taxon>Ascomycota</taxon>
        <taxon>Pezizomycotina</taxon>
        <taxon>Dothideomycetes</taxon>
        <taxon>Dothideomycetidae</taxon>
        <taxon>Dothideales</taxon>
        <taxon>Saccotheciaceae</taxon>
        <taxon>Aureobasidium</taxon>
    </lineage>
</organism>
<evidence type="ECO:0000313" key="9">
    <source>
        <dbReference type="EMBL" id="THW14447.1"/>
    </source>
</evidence>
<keyword evidence="4" id="KW-0274">FAD</keyword>
<dbReference type="SUPFAM" id="SSF49344">
    <property type="entry name" value="CBD9-like"/>
    <property type="match status" value="1"/>
</dbReference>
<evidence type="ECO:0000256" key="2">
    <source>
        <dbReference type="ARBA" id="ARBA00022729"/>
    </source>
</evidence>
<dbReference type="GO" id="GO:0006351">
    <property type="term" value="P:DNA-templated transcription"/>
    <property type="evidence" value="ECO:0007669"/>
    <property type="project" value="InterPro"/>
</dbReference>
<protein>
    <submittedName>
        <fullName evidence="9">FAD/NAD(P)-binding domain-containing protein</fullName>
    </submittedName>
</protein>
<dbReference type="InterPro" id="IPR000172">
    <property type="entry name" value="GMC_OxRdtase_N"/>
</dbReference>
<dbReference type="Pfam" id="PF16010">
    <property type="entry name" value="CDH-cyt"/>
    <property type="match status" value="1"/>
</dbReference>
<dbReference type="EMBL" id="QZAJ01000196">
    <property type="protein sequence ID" value="THW14447.1"/>
    <property type="molecule type" value="Genomic_DNA"/>
</dbReference>
<evidence type="ECO:0000256" key="4">
    <source>
        <dbReference type="RuleBase" id="RU003968"/>
    </source>
</evidence>
<dbReference type="SMART" id="SM00906">
    <property type="entry name" value="Fungal_trans"/>
    <property type="match status" value="1"/>
</dbReference>
<dbReference type="Gene3D" id="3.50.50.60">
    <property type="entry name" value="FAD/NAD(P)-binding domain"/>
    <property type="match status" value="1"/>
</dbReference>
<dbReference type="PROSITE" id="PS00624">
    <property type="entry name" value="GMC_OXRED_2"/>
    <property type="match status" value="1"/>
</dbReference>
<accession>A0A4S8VQF3</accession>
<dbReference type="InterPro" id="IPR001138">
    <property type="entry name" value="Zn2Cys6_DnaBD"/>
</dbReference>
<dbReference type="Pfam" id="PF04082">
    <property type="entry name" value="Fungal_trans"/>
    <property type="match status" value="1"/>
</dbReference>
<dbReference type="PANTHER" id="PTHR47190">
    <property type="entry name" value="DEHYDROGENASE, PUTATIVE-RELATED"/>
    <property type="match status" value="1"/>
</dbReference>
<dbReference type="SUPFAM" id="SSF57180">
    <property type="entry name" value="Cellulose-binding domain"/>
    <property type="match status" value="1"/>
</dbReference>
<comment type="caution">
    <text evidence="9">The sequence shown here is derived from an EMBL/GenBank/DDBJ whole genome shotgun (WGS) entry which is preliminary data.</text>
</comment>
<dbReference type="Pfam" id="PF00734">
    <property type="entry name" value="CBM_1"/>
    <property type="match status" value="1"/>
</dbReference>
<evidence type="ECO:0000256" key="3">
    <source>
        <dbReference type="ARBA" id="ARBA00023242"/>
    </source>
</evidence>
<dbReference type="InterPro" id="IPR036188">
    <property type="entry name" value="FAD/NAD-bd_sf"/>
</dbReference>
<dbReference type="PROSITE" id="PS00623">
    <property type="entry name" value="GMC_OXRED_1"/>
    <property type="match status" value="1"/>
</dbReference>
<evidence type="ECO:0000256" key="5">
    <source>
        <dbReference type="SAM" id="MobiDB-lite"/>
    </source>
</evidence>
<evidence type="ECO:0000256" key="6">
    <source>
        <dbReference type="SAM" id="Phobius"/>
    </source>
</evidence>
<dbReference type="PANTHER" id="PTHR47190:SF4">
    <property type="entry name" value="DEHYDROGENASE, PUTATIVE-RELATED"/>
    <property type="match status" value="1"/>
</dbReference>
<dbReference type="Pfam" id="PF05199">
    <property type="entry name" value="GMC_oxred_C"/>
    <property type="match status" value="1"/>
</dbReference>
<dbReference type="InterPro" id="IPR000254">
    <property type="entry name" value="CBD"/>
</dbReference>
<proteinExistence type="inferred from homology"/>
<feature type="compositionally biased region" description="Polar residues" evidence="5">
    <location>
        <begin position="1419"/>
        <end position="1434"/>
    </location>
</feature>
<dbReference type="GO" id="GO:0005975">
    <property type="term" value="P:carbohydrate metabolic process"/>
    <property type="evidence" value="ECO:0007669"/>
    <property type="project" value="InterPro"/>
</dbReference>
<dbReference type="GO" id="GO:0005576">
    <property type="term" value="C:extracellular region"/>
    <property type="evidence" value="ECO:0007669"/>
    <property type="project" value="InterPro"/>
</dbReference>
<dbReference type="InterPro" id="IPR015920">
    <property type="entry name" value="Cellobiose_DH-like_cyt"/>
</dbReference>
<dbReference type="CDD" id="cd09630">
    <property type="entry name" value="CDH_like_cytochrome"/>
    <property type="match status" value="1"/>
</dbReference>
<dbReference type="SUPFAM" id="SSF51905">
    <property type="entry name" value="FAD/NAD(P)-binding domain"/>
    <property type="match status" value="1"/>
</dbReference>
<feature type="signal peptide" evidence="7">
    <location>
        <begin position="1"/>
        <end position="18"/>
    </location>
</feature>
<dbReference type="Gene3D" id="3.30.410.10">
    <property type="entry name" value="Cholesterol Oxidase, domain 2"/>
    <property type="match status" value="1"/>
</dbReference>
<comment type="similarity">
    <text evidence="1 4">Belongs to the GMC oxidoreductase family.</text>
</comment>
<evidence type="ECO:0000313" key="10">
    <source>
        <dbReference type="Proteomes" id="UP000308014"/>
    </source>
</evidence>
<keyword evidence="4" id="KW-0285">Flavoprotein</keyword>
<keyword evidence="2 7" id="KW-0732">Signal</keyword>
<dbReference type="InterPro" id="IPR007867">
    <property type="entry name" value="GMC_OxRtase_C"/>
</dbReference>
<dbReference type="CDD" id="cd12148">
    <property type="entry name" value="fungal_TF_MHR"/>
    <property type="match status" value="1"/>
</dbReference>
<keyword evidence="6" id="KW-1133">Transmembrane helix</keyword>
<dbReference type="Gene3D" id="2.60.40.1210">
    <property type="entry name" value="Cellobiose dehydrogenase, cytochrome domain"/>
    <property type="match status" value="1"/>
</dbReference>
<dbReference type="Pfam" id="PF00732">
    <property type="entry name" value="GMC_oxred_N"/>
    <property type="match status" value="1"/>
</dbReference>
<name>A0A4S8VQF3_AURPU</name>
<dbReference type="GO" id="GO:0000981">
    <property type="term" value="F:DNA-binding transcription factor activity, RNA polymerase II-specific"/>
    <property type="evidence" value="ECO:0007669"/>
    <property type="project" value="InterPro"/>
</dbReference>
<keyword evidence="6" id="KW-0472">Membrane</keyword>
<dbReference type="GO" id="GO:0016614">
    <property type="term" value="F:oxidoreductase activity, acting on CH-OH group of donors"/>
    <property type="evidence" value="ECO:0007669"/>
    <property type="project" value="InterPro"/>
</dbReference>
<feature type="chain" id="PRO_5020402159" evidence="7">
    <location>
        <begin position="19"/>
        <end position="1515"/>
    </location>
</feature>
<gene>
    <name evidence="9" type="ORF">D6D24_05486</name>
</gene>
<dbReference type="GO" id="GO:0003677">
    <property type="term" value="F:DNA binding"/>
    <property type="evidence" value="ECO:0007669"/>
    <property type="project" value="InterPro"/>
</dbReference>
<dbReference type="CDD" id="cd00067">
    <property type="entry name" value="GAL4"/>
    <property type="match status" value="1"/>
</dbReference>
<sequence length="1515" mass="163131">MARFAALLPLAYALGAFAQSVAYNDPNTGIDFMSYRDSKSGARFSVATPETLGSDFIGQIVAPTTEGWAGLDMSAQMASHILVVAWPNGDKVMSSLREATGYTTPPVYTGNATTTPIANGTFVNSTHFAYTFVCNGCITGEDDSFPNTVSGNAFGWAFSTDAPAAPSSEETALNMHTGFGAFAVIFANSSSASYDTWASWAEAVPAVTTPIAGNGTSSSNSTVGVDTGKNTTSTAPIATTLNATYDYIIAGAGPAGIIVAERLAESGAEVLLIERGDASTYASGGRAVESWNETVTQYDVPAMAYYLSTAGVTNEYCTDTADMAGCLLGGSSMINALMFVRPQERDFDDKWPTGWKWSDVSSSAESFYERNPGTISPSKDGQRYDQGAYDVLSSFFTSNGWSSVNALEEPNKKTDVFSHPPWNIQDGLRAGPVLTYLPLAKAKKNFHIQLNSTVIRAVRESSFISGVEVELVDGSRQIINVKTGGKVVLAGGALSTPRILINSGIGPADQIKTVQSGSVAVTLPDQAEWIELPVGKGLKDHPIITLKFKTKTSLSSLDTTAFTDPTQVNADLFAHGSGLLVQGGQRLNFWSSVNGTDGIERFVQGTCNSPSNDTIKMKIYLTHGLTSTGEIGVTSAGATEYITQPWLNTPEDKDALAAFVDRLISFTKTANSTLTLDAGLTASSNVTGADLIKTFVTGSHFVGTAKMGTDDGRKGGDAVVDLDTKVYGTDNLFVVDASFHPDLPTGNTQAIVMVAAEAAAKKVAAVLVSGGSNSTVPASSATSSVAVSSASVASSTGIVATSAAASAVTSAPAITSAPASSATIPTTYTTNTATTSVAVPSPAYTQVPKYGRCGGNGYEGPTKCAEGSTCKRKQKCDRNKPCQNCVGRNVAAKCIYEQPPSQPAVPESKSHSPISAEDQDENDSSLPEATTDGTALSLFYDVHAFTDLKKLLEDEEVFQISDSTQAALEQNKPCSKFWTLAAQLPDPRIMVKAVNYYFDEVHWRYNVGQRCYMDKQLEQWTEVVSTPISQRTSINKDLPYFVAFSFQLLAVCLQYMRSDREIARLLHATNERAAIHMSRRYHDVASELMLLLGRYNGTITVVDYALLRASWLKNNGRGVESWYAISDGVRQAQQLNLHREPRPNAKNNSVSETLEQFWSQEYGRRLWVNIFCWDSGTALNLGRPRIINAKDCDINLPIDCPFPEDPSQAVPMPKDEHAPSSLSLLLFRYAVAGKIHEIREYGLDKQNADYGSVWAFHNQLDNLLNSLPAYLNPNNPATYSDSDFSYLPLHRQEALSGLNLVMMELHRPFIASHPESRIVAMNAAISSIDSQKALMDMSGRHHYVYFGFGFYPSNAAIMLAAIALVYPIKGQVQAIEKKIQQALEILVTIQGANIVARSALPVVERLYEKVRSSLERSHSGSQDVESPESVPSQDSGYMPMTAAALMQSGITAPITTDFMIENSGFPPLQDLSDLPAWNDMPQVTDFDAAFWLDQMNKLPENMPLNGVVNPDALWS</sequence>
<feature type="region of interest" description="Disordered" evidence="5">
    <location>
        <begin position="899"/>
        <end position="930"/>
    </location>
</feature>
<feature type="transmembrane region" description="Helical" evidence="6">
    <location>
        <begin position="1343"/>
        <end position="1368"/>
    </location>
</feature>
<dbReference type="SUPFAM" id="SSF54373">
    <property type="entry name" value="FAD-linked reductases, C-terminal domain"/>
    <property type="match status" value="1"/>
</dbReference>
<dbReference type="InterPro" id="IPR007219">
    <property type="entry name" value="XnlR_reg_dom"/>
</dbReference>